<comment type="similarity">
    <text evidence="1 8 9 10">Belongs to the TRAFAC class TrmE-Era-EngA-EngB-Septin-like GTPase superfamily. EngA (Der) GTPase family.</text>
</comment>
<feature type="domain" description="EngA-type G" evidence="11">
    <location>
        <begin position="175"/>
        <end position="358"/>
    </location>
</feature>
<evidence type="ECO:0000256" key="5">
    <source>
        <dbReference type="ARBA" id="ARBA00022741"/>
    </source>
</evidence>
<dbReference type="Gene3D" id="3.30.300.20">
    <property type="match status" value="1"/>
</dbReference>
<dbReference type="Gene3D" id="3.40.50.300">
    <property type="entry name" value="P-loop containing nucleotide triphosphate hydrolases"/>
    <property type="match status" value="2"/>
</dbReference>
<evidence type="ECO:0000256" key="7">
    <source>
        <dbReference type="ARBA" id="ARBA00032345"/>
    </source>
</evidence>
<feature type="binding site" evidence="8">
    <location>
        <begin position="295"/>
        <end position="298"/>
    </location>
    <ligand>
        <name>GTP</name>
        <dbReference type="ChEBI" id="CHEBI:37565"/>
        <label>2</label>
    </ligand>
</feature>
<dbReference type="NCBIfam" id="TIGR00231">
    <property type="entry name" value="small_GTP"/>
    <property type="match status" value="2"/>
</dbReference>
<dbReference type="PROSITE" id="PS51712">
    <property type="entry name" value="G_ENGA"/>
    <property type="match status" value="1"/>
</dbReference>
<dbReference type="Pfam" id="PF01926">
    <property type="entry name" value="MMR_HSR1"/>
    <property type="match status" value="2"/>
</dbReference>
<dbReference type="InParanoid" id="A0A2S8SQA5"/>
<dbReference type="EMBL" id="NIGF01000017">
    <property type="protein sequence ID" value="PQV62984.1"/>
    <property type="molecule type" value="Genomic_DNA"/>
</dbReference>
<gene>
    <name evidence="8" type="primary">der</name>
    <name evidence="12" type="ORF">B1R32_11726</name>
</gene>
<dbReference type="OrthoDB" id="9805918at2"/>
<dbReference type="GO" id="GO:0005525">
    <property type="term" value="F:GTP binding"/>
    <property type="evidence" value="ECO:0007669"/>
    <property type="project" value="UniProtKB-UniRule"/>
</dbReference>
<comment type="subunit">
    <text evidence="8">Associates with the 50S ribosomal subunit.</text>
</comment>
<evidence type="ECO:0000256" key="1">
    <source>
        <dbReference type="ARBA" id="ARBA00008279"/>
    </source>
</evidence>
<comment type="function">
    <text evidence="8 10">GTPase that plays an essential role in the late steps of ribosome biogenesis.</text>
</comment>
<evidence type="ECO:0000256" key="8">
    <source>
        <dbReference type="HAMAP-Rule" id="MF_00195"/>
    </source>
</evidence>
<dbReference type="AlphaFoldDB" id="A0A2S8SQA5"/>
<feature type="binding site" evidence="8">
    <location>
        <begin position="228"/>
        <end position="232"/>
    </location>
    <ligand>
        <name>GTP</name>
        <dbReference type="ChEBI" id="CHEBI:37565"/>
        <label>2</label>
    </ligand>
</feature>
<dbReference type="SUPFAM" id="SSF52540">
    <property type="entry name" value="P-loop containing nucleoside triphosphate hydrolases"/>
    <property type="match status" value="2"/>
</dbReference>
<keyword evidence="3 8" id="KW-0690">Ribosome biogenesis</keyword>
<dbReference type="GO" id="GO:0043022">
    <property type="term" value="F:ribosome binding"/>
    <property type="evidence" value="ECO:0007669"/>
    <property type="project" value="TreeGrafter"/>
</dbReference>
<evidence type="ECO:0000256" key="2">
    <source>
        <dbReference type="ARBA" id="ARBA00020953"/>
    </source>
</evidence>
<dbReference type="InterPro" id="IPR006073">
    <property type="entry name" value="GTP-bd"/>
</dbReference>
<feature type="binding site" evidence="8">
    <location>
        <begin position="181"/>
        <end position="188"/>
    </location>
    <ligand>
        <name>GTP</name>
        <dbReference type="ChEBI" id="CHEBI:37565"/>
        <label>2</label>
    </ligand>
</feature>
<sequence length="453" mass="50632">MSKPLIALVGRPNVGKSALFNRLARHRIAIVEDFEGTTRDRLYTDIDIWGRQCTLIDTGGFDNIDKEGYTPAILDSTQIGIEQADLIIFLTDGREEPTTLDFEIADVLRKTRKPIIVAANKIDQPHMKVANHYDLRLGEVISMSAMGGYGVAELTERVEDLLPPAELDDAVDETIKIALVGRPNVGKSQLTNTILGYERSIVSPVPGTTRDAVDTFLSWGQTPVTLIDTAGMRRKARVKAEKTAVEYHMVLRSLRAIDRADVVIVMIEAGGITDQDTKIAGYAHEAGKPMVVAVNKWDLIEKPTTLEKRTKAQKDFEVDLKNYLPFVSYAPIHYLSGLNNWGVEEIIDDAIDVSKNGSFRVTTGQLNDIIRRAVAEHPIPSVKGRPVKIRYATQFGINPPSIAVFVNQPDLLHFSYVRRIENVIRAKFPFRGVPLKIEVRKSNPRDEKFEKHD</sequence>
<dbReference type="InterPro" id="IPR027417">
    <property type="entry name" value="P-loop_NTPase"/>
</dbReference>
<dbReference type="GO" id="GO:0042254">
    <property type="term" value="P:ribosome biogenesis"/>
    <property type="evidence" value="ECO:0007669"/>
    <property type="project" value="UniProtKB-KW"/>
</dbReference>
<evidence type="ECO:0000256" key="10">
    <source>
        <dbReference type="RuleBase" id="RU004481"/>
    </source>
</evidence>
<dbReference type="RefSeq" id="WP_106380861.1">
    <property type="nucleotide sequence ID" value="NZ_NIGF01000017.1"/>
</dbReference>
<dbReference type="Proteomes" id="UP000237684">
    <property type="component" value="Unassembled WGS sequence"/>
</dbReference>
<dbReference type="InterPro" id="IPR005225">
    <property type="entry name" value="Small_GTP-bd"/>
</dbReference>
<dbReference type="CDD" id="cd01894">
    <property type="entry name" value="EngA1"/>
    <property type="match status" value="1"/>
</dbReference>
<feature type="binding site" evidence="8">
    <location>
        <begin position="120"/>
        <end position="123"/>
    </location>
    <ligand>
        <name>GTP</name>
        <dbReference type="ChEBI" id="CHEBI:37565"/>
        <label>1</label>
    </ligand>
</feature>
<evidence type="ECO:0000256" key="9">
    <source>
        <dbReference type="PROSITE-ProRule" id="PRU01049"/>
    </source>
</evidence>
<dbReference type="FunFam" id="3.30.300.20:FF:000004">
    <property type="entry name" value="GTPase Der"/>
    <property type="match status" value="1"/>
</dbReference>
<keyword evidence="5 8" id="KW-0547">Nucleotide-binding</keyword>
<dbReference type="PANTHER" id="PTHR43834">
    <property type="entry name" value="GTPASE DER"/>
    <property type="match status" value="1"/>
</dbReference>
<dbReference type="NCBIfam" id="TIGR03594">
    <property type="entry name" value="GTPase_EngA"/>
    <property type="match status" value="1"/>
</dbReference>
<organism evidence="12 13">
    <name type="scientific">Abditibacterium utsteinense</name>
    <dbReference type="NCBI Taxonomy" id="1960156"/>
    <lineage>
        <taxon>Bacteria</taxon>
        <taxon>Pseudomonadati</taxon>
        <taxon>Abditibacteriota</taxon>
        <taxon>Abditibacteriia</taxon>
        <taxon>Abditibacteriales</taxon>
        <taxon>Abditibacteriaceae</taxon>
        <taxon>Abditibacterium</taxon>
    </lineage>
</organism>
<evidence type="ECO:0000259" key="11">
    <source>
        <dbReference type="PROSITE" id="PS51712"/>
    </source>
</evidence>
<keyword evidence="13" id="KW-1185">Reference proteome</keyword>
<evidence type="ECO:0000313" key="13">
    <source>
        <dbReference type="Proteomes" id="UP000237684"/>
    </source>
</evidence>
<feature type="binding site" evidence="8">
    <location>
        <begin position="57"/>
        <end position="61"/>
    </location>
    <ligand>
        <name>GTP</name>
        <dbReference type="ChEBI" id="CHEBI:37565"/>
        <label>1</label>
    </ligand>
</feature>
<reference evidence="12 13" key="1">
    <citation type="journal article" date="2018" name="Syst. Appl. Microbiol.">
        <title>Abditibacterium utsteinense sp. nov., the first cultivated member of candidate phylum FBP, isolated from ice-free Antarctic soil samples.</title>
        <authorList>
            <person name="Tahon G."/>
            <person name="Tytgat B."/>
            <person name="Lebbe L."/>
            <person name="Carlier A."/>
            <person name="Willems A."/>
        </authorList>
    </citation>
    <scope>NUCLEOTIDE SEQUENCE [LARGE SCALE GENOMIC DNA]</scope>
    <source>
        <strain evidence="12 13">LMG 29911</strain>
    </source>
</reference>
<name>A0A2S8SQA5_9BACT</name>
<dbReference type="HAMAP" id="MF_00195">
    <property type="entry name" value="GTPase_Der"/>
    <property type="match status" value="1"/>
</dbReference>
<dbReference type="PANTHER" id="PTHR43834:SF6">
    <property type="entry name" value="GTPASE DER"/>
    <property type="match status" value="1"/>
</dbReference>
<keyword evidence="6 8" id="KW-0342">GTP-binding</keyword>
<dbReference type="InterPro" id="IPR031166">
    <property type="entry name" value="G_ENGA"/>
</dbReference>
<evidence type="ECO:0000256" key="3">
    <source>
        <dbReference type="ARBA" id="ARBA00022517"/>
    </source>
</evidence>
<dbReference type="FunCoup" id="A0A2S8SQA5">
    <property type="interactions" value="388"/>
</dbReference>
<comment type="caution">
    <text evidence="12">The sequence shown here is derived from an EMBL/GenBank/DDBJ whole genome shotgun (WGS) entry which is preliminary data.</text>
</comment>
<proteinExistence type="inferred from homology"/>
<dbReference type="FunFam" id="3.40.50.300:FF:000040">
    <property type="entry name" value="GTPase Der"/>
    <property type="match status" value="1"/>
</dbReference>
<protein>
    <recommendedName>
        <fullName evidence="2 8">GTPase Der</fullName>
    </recommendedName>
    <alternativeName>
        <fullName evidence="7 8">GTP-binding protein EngA</fullName>
    </alternativeName>
</protein>
<dbReference type="CDD" id="cd01895">
    <property type="entry name" value="EngA2"/>
    <property type="match status" value="1"/>
</dbReference>
<accession>A0A2S8SQA5</accession>
<evidence type="ECO:0000313" key="12">
    <source>
        <dbReference type="EMBL" id="PQV62984.1"/>
    </source>
</evidence>
<dbReference type="InterPro" id="IPR015946">
    <property type="entry name" value="KH_dom-like_a/b"/>
</dbReference>
<dbReference type="Pfam" id="PF14714">
    <property type="entry name" value="KH_dom-like"/>
    <property type="match status" value="1"/>
</dbReference>
<dbReference type="PIRSF" id="PIRSF006485">
    <property type="entry name" value="GTP-binding_EngA"/>
    <property type="match status" value="1"/>
</dbReference>
<dbReference type="InterPro" id="IPR032859">
    <property type="entry name" value="KH_dom-like"/>
</dbReference>
<dbReference type="InterPro" id="IPR016484">
    <property type="entry name" value="GTPase_Der"/>
</dbReference>
<keyword evidence="4 10" id="KW-0677">Repeat</keyword>
<evidence type="ECO:0000256" key="6">
    <source>
        <dbReference type="ARBA" id="ARBA00023134"/>
    </source>
</evidence>
<feature type="binding site" evidence="8">
    <location>
        <begin position="10"/>
        <end position="17"/>
    </location>
    <ligand>
        <name>GTP</name>
        <dbReference type="ChEBI" id="CHEBI:37565"/>
        <label>1</label>
    </ligand>
</feature>
<evidence type="ECO:0000256" key="4">
    <source>
        <dbReference type="ARBA" id="ARBA00022737"/>
    </source>
</evidence>